<evidence type="ECO:0000313" key="2">
    <source>
        <dbReference type="Proteomes" id="UP001055879"/>
    </source>
</evidence>
<dbReference type="Proteomes" id="UP001055879">
    <property type="component" value="Linkage Group LG09"/>
</dbReference>
<dbReference type="EMBL" id="CM042055">
    <property type="protein sequence ID" value="KAI3701845.1"/>
    <property type="molecule type" value="Genomic_DNA"/>
</dbReference>
<sequence length="204" mass="23360">MIGLRGRKKNEDSMQLVLDSNSFGSDFDDPPSVSIQPSIPISTSDFPSHIPDMNIYVFITYKGKTPMTSEMEKEAKRKKKEEMICRSKPTKVLRMSTPPSRTSIDDLNLTDELLAEAMQLQEEWDVIKRKKEEADQKEKQEATEKDQDSSCELVDAQDAFEEEKKDLPDECSLIFHELFHGLFLPKKLFSITFNGVALMSFKIV</sequence>
<organism evidence="1 2">
    <name type="scientific">Arctium lappa</name>
    <name type="common">Greater burdock</name>
    <name type="synonym">Lappa major</name>
    <dbReference type="NCBI Taxonomy" id="4217"/>
    <lineage>
        <taxon>Eukaryota</taxon>
        <taxon>Viridiplantae</taxon>
        <taxon>Streptophyta</taxon>
        <taxon>Embryophyta</taxon>
        <taxon>Tracheophyta</taxon>
        <taxon>Spermatophyta</taxon>
        <taxon>Magnoliopsida</taxon>
        <taxon>eudicotyledons</taxon>
        <taxon>Gunneridae</taxon>
        <taxon>Pentapetalae</taxon>
        <taxon>asterids</taxon>
        <taxon>campanulids</taxon>
        <taxon>Asterales</taxon>
        <taxon>Asteraceae</taxon>
        <taxon>Carduoideae</taxon>
        <taxon>Cardueae</taxon>
        <taxon>Arctiinae</taxon>
        <taxon>Arctium</taxon>
    </lineage>
</organism>
<evidence type="ECO:0000313" key="1">
    <source>
        <dbReference type="EMBL" id="KAI3701845.1"/>
    </source>
</evidence>
<name>A0ACB9A0D0_ARCLA</name>
<gene>
    <name evidence="1" type="ORF">L6452_27234</name>
</gene>
<comment type="caution">
    <text evidence="1">The sequence shown here is derived from an EMBL/GenBank/DDBJ whole genome shotgun (WGS) entry which is preliminary data.</text>
</comment>
<keyword evidence="2" id="KW-1185">Reference proteome</keyword>
<reference evidence="1 2" key="2">
    <citation type="journal article" date="2022" name="Mol. Ecol. Resour.">
        <title>The genomes of chicory, endive, great burdock and yacon provide insights into Asteraceae paleo-polyploidization history and plant inulin production.</title>
        <authorList>
            <person name="Fan W."/>
            <person name="Wang S."/>
            <person name="Wang H."/>
            <person name="Wang A."/>
            <person name="Jiang F."/>
            <person name="Liu H."/>
            <person name="Zhao H."/>
            <person name="Xu D."/>
            <person name="Zhang Y."/>
        </authorList>
    </citation>
    <scope>NUCLEOTIDE SEQUENCE [LARGE SCALE GENOMIC DNA]</scope>
    <source>
        <strain evidence="2">cv. Niubang</strain>
    </source>
</reference>
<proteinExistence type="predicted"/>
<reference evidence="2" key="1">
    <citation type="journal article" date="2022" name="Mol. Ecol. Resour.">
        <title>The genomes of chicory, endive, great burdock and yacon provide insights into Asteraceae palaeo-polyploidization history and plant inulin production.</title>
        <authorList>
            <person name="Fan W."/>
            <person name="Wang S."/>
            <person name="Wang H."/>
            <person name="Wang A."/>
            <person name="Jiang F."/>
            <person name="Liu H."/>
            <person name="Zhao H."/>
            <person name="Xu D."/>
            <person name="Zhang Y."/>
        </authorList>
    </citation>
    <scope>NUCLEOTIDE SEQUENCE [LARGE SCALE GENOMIC DNA]</scope>
    <source>
        <strain evidence="2">cv. Niubang</strain>
    </source>
</reference>
<protein>
    <submittedName>
        <fullName evidence="1">Uncharacterized protein</fullName>
    </submittedName>
</protein>
<accession>A0ACB9A0D0</accession>